<evidence type="ECO:0000259" key="7">
    <source>
        <dbReference type="Pfam" id="PF20511"/>
    </source>
</evidence>
<dbReference type="Pfam" id="PF20511">
    <property type="entry name" value="PMI_typeI_cat"/>
    <property type="match status" value="1"/>
</dbReference>
<dbReference type="InterPro" id="IPR014628">
    <property type="entry name" value="Man6P_isomerase_Firm_short"/>
</dbReference>
<dbReference type="SUPFAM" id="SSF51182">
    <property type="entry name" value="RmlC-like cupins"/>
    <property type="match status" value="1"/>
</dbReference>
<dbReference type="PANTHER" id="PTHR42742">
    <property type="entry name" value="TRANSCRIPTIONAL REPRESSOR MPRA"/>
    <property type="match status" value="1"/>
</dbReference>
<dbReference type="EMBL" id="NQWI01000206">
    <property type="protein sequence ID" value="PDW00001.1"/>
    <property type="molecule type" value="Genomic_DNA"/>
</dbReference>
<keyword evidence="2 5" id="KW-0862">Zinc</keyword>
<evidence type="ECO:0000256" key="2">
    <source>
        <dbReference type="ARBA" id="ARBA00022833"/>
    </source>
</evidence>
<evidence type="ECO:0000256" key="4">
    <source>
        <dbReference type="ARBA" id="ARBA00030762"/>
    </source>
</evidence>
<keyword evidence="10" id="KW-1185">Reference proteome</keyword>
<proteinExistence type="predicted"/>
<dbReference type="PANTHER" id="PTHR42742:SF3">
    <property type="entry name" value="FRUCTOKINASE"/>
    <property type="match status" value="1"/>
</dbReference>
<dbReference type="Proteomes" id="UP000220527">
    <property type="component" value="Unassembled WGS sequence"/>
</dbReference>
<sequence length="325" mass="35432">MTLPPLRTIPRLVEPLWGGQRLAAWLDLAPPRPERLGESWLVYDENVVVGGPYAGQRLGQLAATYGAALVGTRTVARYGADFPLLAKFIDAAERLSIQVHPDDDYAHNLEAHTGFHGKTEAWYILDALPGAHITYGLVRACSRAEFLAAVANGSVEQLMAHVPVQAGDVIFVPAGVLHAINAGIMLFEIQQKSDLTYRVYDYGRRDRRTGQLRELHLEQALAVSRLSPGPQAKVAPVALGPGRDLLVRCPYFALERWTAGAPTELTTDAGSFEIWTLLAGYAELHWADQTFPLGRGDAVVLPASLGRYRLPLGPEAVMLRAFVPG</sequence>
<dbReference type="InterPro" id="IPR014710">
    <property type="entry name" value="RmlC-like_jellyroll"/>
</dbReference>
<protein>
    <recommendedName>
        <fullName evidence="3">Phosphohexomutase</fullName>
    </recommendedName>
    <alternativeName>
        <fullName evidence="4">Phosphomannose isomerase</fullName>
    </alternativeName>
</protein>
<dbReference type="Pfam" id="PF21621">
    <property type="entry name" value="MPI_cupin_dom"/>
    <property type="match status" value="1"/>
</dbReference>
<dbReference type="InterPro" id="IPR051804">
    <property type="entry name" value="Carb_Metab_Reg_Kinase/Isom"/>
</dbReference>
<dbReference type="InterPro" id="IPR046457">
    <property type="entry name" value="PMI_typeI_cat"/>
</dbReference>
<accession>A0A2A6RDR8</accession>
<reference evidence="10" key="1">
    <citation type="submission" date="2017-08" db="EMBL/GenBank/DDBJ databases">
        <authorList>
            <person name="Grouzdev D.S."/>
            <person name="Gaisin V.A."/>
            <person name="Rysina M.S."/>
            <person name="Gorlenko V.M."/>
        </authorList>
    </citation>
    <scope>NUCLEOTIDE SEQUENCE [LARGE SCALE GENOMIC DNA]</scope>
    <source>
        <strain evidence="10">Kir15-3F</strain>
    </source>
</reference>
<evidence type="ECO:0000313" key="9">
    <source>
        <dbReference type="EMBL" id="PDW00001.1"/>
    </source>
</evidence>
<keyword evidence="1 5" id="KW-0479">Metal-binding</keyword>
<dbReference type="PIRSF" id="PIRSF036894">
    <property type="entry name" value="PMI_Firm_short"/>
    <property type="match status" value="1"/>
</dbReference>
<dbReference type="AlphaFoldDB" id="A0A2A6RDR8"/>
<comment type="caution">
    <text evidence="9">The sequence shown here is derived from an EMBL/GenBank/DDBJ whole genome shotgun (WGS) entry which is preliminary data.</text>
</comment>
<dbReference type="InterPro" id="IPR011051">
    <property type="entry name" value="RmlC_Cupin_sf"/>
</dbReference>
<feature type="domain" description="Phosphomannose isomerase type I catalytic" evidence="7">
    <location>
        <begin position="17"/>
        <end position="112"/>
    </location>
</feature>
<evidence type="ECO:0000259" key="8">
    <source>
        <dbReference type="Pfam" id="PF21621"/>
    </source>
</evidence>
<comment type="cofactor">
    <cofactor evidence="5">
        <name>Zn(2+)</name>
        <dbReference type="ChEBI" id="CHEBI:29105"/>
    </cofactor>
    <text evidence="5">Binds 1 zinc ion per subunit.</text>
</comment>
<dbReference type="CDD" id="cd07010">
    <property type="entry name" value="cupin_PMI_type_I_N_bac"/>
    <property type="match status" value="1"/>
</dbReference>
<dbReference type="Gene3D" id="2.60.120.10">
    <property type="entry name" value="Jelly Rolls"/>
    <property type="match status" value="2"/>
</dbReference>
<dbReference type="RefSeq" id="WP_097646076.1">
    <property type="nucleotide sequence ID" value="NZ_NQWI01000206.1"/>
</dbReference>
<organism evidence="9 10">
    <name type="scientific">Candidatus Viridilinea mediisalina</name>
    <dbReference type="NCBI Taxonomy" id="2024553"/>
    <lineage>
        <taxon>Bacteria</taxon>
        <taxon>Bacillati</taxon>
        <taxon>Chloroflexota</taxon>
        <taxon>Chloroflexia</taxon>
        <taxon>Chloroflexales</taxon>
        <taxon>Chloroflexineae</taxon>
        <taxon>Oscillochloridaceae</taxon>
        <taxon>Candidatus Viridilinea</taxon>
    </lineage>
</organism>
<evidence type="ECO:0000256" key="5">
    <source>
        <dbReference type="PIRSR" id="PIRSR036894-1"/>
    </source>
</evidence>
<evidence type="ECO:0000313" key="10">
    <source>
        <dbReference type="Proteomes" id="UP000220527"/>
    </source>
</evidence>
<feature type="binding site" evidence="5">
    <location>
        <position position="178"/>
    </location>
    <ligand>
        <name>Zn(2+)</name>
        <dbReference type="ChEBI" id="CHEBI:29105"/>
    </ligand>
</feature>
<evidence type="ECO:0000256" key="6">
    <source>
        <dbReference type="PIRSR" id="PIRSR036894-2"/>
    </source>
</evidence>
<dbReference type="GO" id="GO:0005975">
    <property type="term" value="P:carbohydrate metabolic process"/>
    <property type="evidence" value="ECO:0007669"/>
    <property type="project" value="InterPro"/>
</dbReference>
<feature type="binding site" evidence="5">
    <location>
        <position position="120"/>
    </location>
    <ligand>
        <name>Zn(2+)</name>
        <dbReference type="ChEBI" id="CHEBI:29105"/>
    </ligand>
</feature>
<evidence type="ECO:0000256" key="1">
    <source>
        <dbReference type="ARBA" id="ARBA00022723"/>
    </source>
</evidence>
<name>A0A2A6RDR8_9CHLR</name>
<evidence type="ECO:0000256" key="3">
    <source>
        <dbReference type="ARBA" id="ARBA00029741"/>
    </source>
</evidence>
<dbReference type="InterPro" id="IPR049071">
    <property type="entry name" value="MPI_cupin_dom"/>
</dbReference>
<feature type="domain" description="Mannose-6-phosphate isomerase cupin" evidence="8">
    <location>
        <begin position="247"/>
        <end position="310"/>
    </location>
</feature>
<keyword evidence="9" id="KW-0413">Isomerase</keyword>
<dbReference type="OrthoDB" id="9808275at2"/>
<dbReference type="GO" id="GO:0008270">
    <property type="term" value="F:zinc ion binding"/>
    <property type="evidence" value="ECO:0007669"/>
    <property type="project" value="InterPro"/>
</dbReference>
<feature type="binding site" evidence="5">
    <location>
        <position position="100"/>
    </location>
    <ligand>
        <name>Zn(2+)</name>
        <dbReference type="ChEBI" id="CHEBI:29105"/>
    </ligand>
</feature>
<feature type="active site" evidence="6">
    <location>
        <position position="198"/>
    </location>
</feature>
<dbReference type="GO" id="GO:0004476">
    <property type="term" value="F:mannose-6-phosphate isomerase activity"/>
    <property type="evidence" value="ECO:0007669"/>
    <property type="project" value="InterPro"/>
</dbReference>
<gene>
    <name evidence="9" type="ORF">CJ255_21235</name>
</gene>